<dbReference type="InParanoid" id="Q55EV6"/>
<dbReference type="HOGENOM" id="CLU_105641_0_0_1"/>
<dbReference type="dictyBase" id="DDB_G0268962"/>
<dbReference type="AlphaFoldDB" id="Q55EV6"/>
<reference evidence="1 2" key="1">
    <citation type="journal article" date="2005" name="Nature">
        <title>The genome of the social amoeba Dictyostelium discoideum.</title>
        <authorList>
            <consortium name="The Dictyostelium discoideum Sequencing Consortium"/>
            <person name="Eichinger L."/>
            <person name="Pachebat J.A."/>
            <person name="Glockner G."/>
            <person name="Rajandream M.A."/>
            <person name="Sucgang R."/>
            <person name="Berriman M."/>
            <person name="Song J."/>
            <person name="Olsen R."/>
            <person name="Szafranski K."/>
            <person name="Xu Q."/>
            <person name="Tunggal B."/>
            <person name="Kummerfeld S."/>
            <person name="Madera M."/>
            <person name="Konfortov B.A."/>
            <person name="Rivero F."/>
            <person name="Bankier A.T."/>
            <person name="Lehmann R."/>
            <person name="Hamlin N."/>
            <person name="Davies R."/>
            <person name="Gaudet P."/>
            <person name="Fey P."/>
            <person name="Pilcher K."/>
            <person name="Chen G."/>
            <person name="Saunders D."/>
            <person name="Sodergren E."/>
            <person name="Davis P."/>
            <person name="Kerhornou A."/>
            <person name="Nie X."/>
            <person name="Hall N."/>
            <person name="Anjard C."/>
            <person name="Hemphill L."/>
            <person name="Bason N."/>
            <person name="Farbrother P."/>
            <person name="Desany B."/>
            <person name="Just E."/>
            <person name="Morio T."/>
            <person name="Rost R."/>
            <person name="Churcher C."/>
            <person name="Cooper J."/>
            <person name="Haydock S."/>
            <person name="van Driessche N."/>
            <person name="Cronin A."/>
            <person name="Goodhead I."/>
            <person name="Muzny D."/>
            <person name="Mourier T."/>
            <person name="Pain A."/>
            <person name="Lu M."/>
            <person name="Harper D."/>
            <person name="Lindsay R."/>
            <person name="Hauser H."/>
            <person name="James K."/>
            <person name="Quiles M."/>
            <person name="Madan Babu M."/>
            <person name="Saito T."/>
            <person name="Buchrieser C."/>
            <person name="Wardroper A."/>
            <person name="Felder M."/>
            <person name="Thangavelu M."/>
            <person name="Johnson D."/>
            <person name="Knights A."/>
            <person name="Loulseged H."/>
            <person name="Mungall K."/>
            <person name="Oliver K."/>
            <person name="Price C."/>
            <person name="Quail M.A."/>
            <person name="Urushihara H."/>
            <person name="Hernandez J."/>
            <person name="Rabbinowitsch E."/>
            <person name="Steffen D."/>
            <person name="Sanders M."/>
            <person name="Ma J."/>
            <person name="Kohara Y."/>
            <person name="Sharp S."/>
            <person name="Simmonds M."/>
            <person name="Spiegler S."/>
            <person name="Tivey A."/>
            <person name="Sugano S."/>
            <person name="White B."/>
            <person name="Walker D."/>
            <person name="Woodward J."/>
            <person name="Winckler T."/>
            <person name="Tanaka Y."/>
            <person name="Shaulsky G."/>
            <person name="Schleicher M."/>
            <person name="Weinstock G."/>
            <person name="Rosenthal A."/>
            <person name="Cox E.C."/>
            <person name="Chisholm R.L."/>
            <person name="Gibbs R."/>
            <person name="Loomis W.F."/>
            <person name="Platzer M."/>
            <person name="Kay R.R."/>
            <person name="Williams J."/>
            <person name="Dear P.H."/>
            <person name="Noegel A.A."/>
            <person name="Barrell B."/>
            <person name="Kuspa A."/>
        </authorList>
    </citation>
    <scope>NUCLEOTIDE SEQUENCE [LARGE SCALE GENOMIC DNA]</scope>
    <source>
        <strain evidence="1 2">AX4</strain>
    </source>
</reference>
<evidence type="ECO:0000313" key="2">
    <source>
        <dbReference type="Proteomes" id="UP000002195"/>
    </source>
</evidence>
<dbReference type="RefSeq" id="XP_646914.1">
    <property type="nucleotide sequence ID" value="XM_641822.1"/>
</dbReference>
<dbReference type="Gene3D" id="3.40.50.300">
    <property type="entry name" value="P-loop containing nucleotide triphosphate hydrolases"/>
    <property type="match status" value="1"/>
</dbReference>
<dbReference type="EMBL" id="AAFI02000004">
    <property type="protein sequence ID" value="EAL73070.1"/>
    <property type="molecule type" value="Genomic_DNA"/>
</dbReference>
<proteinExistence type="predicted"/>
<comment type="caution">
    <text evidence="1">The sequence shown here is derived from an EMBL/GenBank/DDBJ whole genome shotgun (WGS) entry which is preliminary data.</text>
</comment>
<dbReference type="KEGG" id="ddi:DDB_G0268962"/>
<dbReference type="GeneID" id="8616601"/>
<organism evidence="1 2">
    <name type="scientific">Dictyostelium discoideum</name>
    <name type="common">Social amoeba</name>
    <dbReference type="NCBI Taxonomy" id="44689"/>
    <lineage>
        <taxon>Eukaryota</taxon>
        <taxon>Amoebozoa</taxon>
        <taxon>Evosea</taxon>
        <taxon>Eumycetozoa</taxon>
        <taxon>Dictyostelia</taxon>
        <taxon>Dictyosteliales</taxon>
        <taxon>Dictyosteliaceae</taxon>
        <taxon>Dictyostelium</taxon>
    </lineage>
</organism>
<gene>
    <name evidence="1" type="ORF">DDB_G0268962</name>
</gene>
<dbReference type="Proteomes" id="UP000002195">
    <property type="component" value="Unassembled WGS sequence"/>
</dbReference>
<dbReference type="SUPFAM" id="SSF52540">
    <property type="entry name" value="P-loop containing nucleoside triphosphate hydrolases"/>
    <property type="match status" value="1"/>
</dbReference>
<evidence type="ECO:0000313" key="1">
    <source>
        <dbReference type="EMBL" id="EAL73070.1"/>
    </source>
</evidence>
<accession>Q55EV6</accession>
<sequence length="152" mass="17284">MPPKIKITTGPIGSGKTTILNRIKESYERKEILIGQKVGFFGEPTDSTVANALLKDMYSKFPFANDQFETLQKYLLAVEANDLCNALSSSEYDIVYFDTSVLKIINNQTYSNCLTFYYQMISNINFENAEVTILKVIPPIDRCVTDLIRFIK</sequence>
<name>Q55EV6_DICDI</name>
<keyword evidence="2" id="KW-1185">Reference proteome</keyword>
<dbReference type="PaxDb" id="44689-DDB0202313"/>
<protein>
    <submittedName>
        <fullName evidence="1">Uncharacterized protein</fullName>
    </submittedName>
</protein>
<dbReference type="VEuPathDB" id="AmoebaDB:DDB_G0268962"/>
<dbReference type="InterPro" id="IPR027417">
    <property type="entry name" value="P-loop_NTPase"/>
</dbReference>